<dbReference type="AlphaFoldDB" id="A0A2H6K8B6"/>
<accession>A0A2H6K8B6</accession>
<organism evidence="4 5">
    <name type="scientific">Babesia ovata</name>
    <dbReference type="NCBI Taxonomy" id="189622"/>
    <lineage>
        <taxon>Eukaryota</taxon>
        <taxon>Sar</taxon>
        <taxon>Alveolata</taxon>
        <taxon>Apicomplexa</taxon>
        <taxon>Aconoidasida</taxon>
        <taxon>Piroplasmida</taxon>
        <taxon>Babesiidae</taxon>
        <taxon>Babesia</taxon>
    </lineage>
</organism>
<feature type="compositionally biased region" description="Polar residues" evidence="1">
    <location>
        <begin position="292"/>
        <end position="303"/>
    </location>
</feature>
<dbReference type="EMBL" id="BDSA01000001">
    <property type="protein sequence ID" value="GBE59230.1"/>
    <property type="molecule type" value="Genomic_DNA"/>
</dbReference>
<dbReference type="OrthoDB" id="366746at2759"/>
<dbReference type="RefSeq" id="XP_028865473.1">
    <property type="nucleotide sequence ID" value="XM_029009640.1"/>
</dbReference>
<dbReference type="GeneID" id="39873000"/>
<dbReference type="Proteomes" id="UP000236319">
    <property type="component" value="Unassembled WGS sequence"/>
</dbReference>
<keyword evidence="2" id="KW-0732">Signal</keyword>
<dbReference type="VEuPathDB" id="PiroplasmaDB:BOVATA_007230"/>
<dbReference type="VEuPathDB" id="PiroplasmaDB:BOVATA_007290"/>
<sequence length="371" mass="41696">MANSTLVSRLAWFGVIALILTLACGATAQVGDKRRLSHLEDDVQIYINGRAAMYEGIEGLVSPMSDFTAVLSYPYLLHKVEFLNRVLDDYERPHPVKPFLMRIFGYLLNKLEEETGEPTVIFESAHMCRDYVKLLRGVRDSFTLPPRPFKYHTPDYFDIITQFDDPKKAVGKHTMDALMMMCQQIYLQCSDRLKRQATVSRADDRRKGGAVTTADNTRDSVTANSIKGAGIADDKMPDVEEASSSSSADDVTAPRHIKGSLGAWEPEPSVSSQESDRPSEVAAPSDDDKQLHQNLSASTSSLEQQDDDTLSYHHAQGEVGEENDANWDEYFDSFLKRLKKPPLDSEASDEPAKPLSRWKRFLRALRKLRCV</sequence>
<protein>
    <submittedName>
        <fullName evidence="4">Guanine nucleotide exchange factor for Rab-3A-like protein, putative</fullName>
    </submittedName>
</protein>
<feature type="compositionally biased region" description="Polar residues" evidence="1">
    <location>
        <begin position="213"/>
        <end position="225"/>
    </location>
</feature>
<evidence type="ECO:0000256" key="1">
    <source>
        <dbReference type="SAM" id="MobiDB-lite"/>
    </source>
</evidence>
<feature type="region of interest" description="Disordered" evidence="1">
    <location>
        <begin position="199"/>
        <end position="326"/>
    </location>
</feature>
<feature type="compositionally biased region" description="Low complexity" evidence="1">
    <location>
        <begin position="242"/>
        <end position="251"/>
    </location>
</feature>
<evidence type="ECO:0000256" key="2">
    <source>
        <dbReference type="SAM" id="SignalP"/>
    </source>
</evidence>
<name>A0A2H6K8B6_9APIC</name>
<evidence type="ECO:0000313" key="5">
    <source>
        <dbReference type="Proteomes" id="UP000236319"/>
    </source>
</evidence>
<gene>
    <name evidence="3" type="ORF">BOVATA_007230</name>
    <name evidence="4" type="ORF">BOVATA_007290</name>
</gene>
<comment type="caution">
    <text evidence="4">The sequence shown here is derived from an EMBL/GenBank/DDBJ whole genome shotgun (WGS) entry which is preliminary data.</text>
</comment>
<proteinExistence type="predicted"/>
<feature type="signal peptide" evidence="2">
    <location>
        <begin position="1"/>
        <end position="28"/>
    </location>
</feature>
<evidence type="ECO:0000313" key="4">
    <source>
        <dbReference type="EMBL" id="GBE59236.1"/>
    </source>
</evidence>
<reference evidence="4 5" key="1">
    <citation type="journal article" date="2017" name="BMC Genomics">
        <title>Whole-genome assembly of Babesia ovata and comparative genomics between closely related pathogens.</title>
        <authorList>
            <person name="Yamagishi J."/>
            <person name="Asada M."/>
            <person name="Hakimi H."/>
            <person name="Tanaka T.Q."/>
            <person name="Sugimoto C."/>
            <person name="Kawazu S."/>
        </authorList>
    </citation>
    <scope>NUCLEOTIDE SEQUENCE [LARGE SCALE GENOMIC DNA]</scope>
    <source>
        <strain evidence="4 5">Miyake</strain>
    </source>
</reference>
<feature type="chain" id="PRO_5015080885" evidence="2">
    <location>
        <begin position="29"/>
        <end position="371"/>
    </location>
</feature>
<dbReference type="EMBL" id="BDSA01000001">
    <property type="protein sequence ID" value="GBE59236.1"/>
    <property type="molecule type" value="Genomic_DNA"/>
</dbReference>
<evidence type="ECO:0000313" key="3">
    <source>
        <dbReference type="EMBL" id="GBE59230.1"/>
    </source>
</evidence>
<keyword evidence="5" id="KW-1185">Reference proteome</keyword>